<dbReference type="InterPro" id="IPR032675">
    <property type="entry name" value="LRR_dom_sf"/>
</dbReference>
<dbReference type="PANTHER" id="PTHR13318">
    <property type="entry name" value="PARTNER OF PAIRED, ISOFORM B-RELATED"/>
    <property type="match status" value="1"/>
</dbReference>
<keyword evidence="8" id="KW-1185">Reference proteome</keyword>
<organism evidence="7 8">
    <name type="scientific">Penicillium malachiteum</name>
    <dbReference type="NCBI Taxonomy" id="1324776"/>
    <lineage>
        <taxon>Eukaryota</taxon>
        <taxon>Fungi</taxon>
        <taxon>Dikarya</taxon>
        <taxon>Ascomycota</taxon>
        <taxon>Pezizomycotina</taxon>
        <taxon>Eurotiomycetes</taxon>
        <taxon>Eurotiomycetidae</taxon>
        <taxon>Eurotiales</taxon>
        <taxon>Aspergillaceae</taxon>
        <taxon>Penicillium</taxon>
    </lineage>
</organism>
<accession>A0AAD6N0U6</accession>
<feature type="compositionally biased region" description="Basic and acidic residues" evidence="4">
    <location>
        <begin position="1"/>
        <end position="11"/>
    </location>
</feature>
<evidence type="ECO:0000256" key="1">
    <source>
        <dbReference type="ARBA" id="ARBA00022614"/>
    </source>
</evidence>
<keyword evidence="2" id="KW-0677">Repeat</keyword>
<gene>
    <name evidence="7" type="ORF">N7493_000239</name>
</gene>
<keyword evidence="1" id="KW-0433">Leucine-rich repeat</keyword>
<keyword evidence="3" id="KW-0833">Ubl conjugation pathway</keyword>
<reference evidence="7" key="1">
    <citation type="journal article" date="2023" name="IMA Fungus">
        <title>Comparative genomic study of the Penicillium genus elucidates a diverse pangenome and 15 lateral gene transfer events.</title>
        <authorList>
            <person name="Petersen C."/>
            <person name="Sorensen T."/>
            <person name="Nielsen M.R."/>
            <person name="Sondergaard T.E."/>
            <person name="Sorensen J.L."/>
            <person name="Fitzpatrick D.A."/>
            <person name="Frisvad J.C."/>
            <person name="Nielsen K.L."/>
        </authorList>
    </citation>
    <scope>NUCLEOTIDE SEQUENCE</scope>
    <source>
        <strain evidence="7">IBT 17514</strain>
    </source>
</reference>
<evidence type="ECO:0000313" key="7">
    <source>
        <dbReference type="EMBL" id="KAJ5740367.1"/>
    </source>
</evidence>
<feature type="region of interest" description="Disordered" evidence="4">
    <location>
        <begin position="1"/>
        <end position="31"/>
    </location>
</feature>
<dbReference type="Proteomes" id="UP001215712">
    <property type="component" value="Unassembled WGS sequence"/>
</dbReference>
<name>A0AAD6N0U6_9EURO</name>
<sequence length="584" mass="64613">MPRQRPVDRLSSEAPSETSSSTSPERAADDDTDFFMAQANDSESSIGVANFRDLHMQNDGSIPLPPIGHLPPELLIAIFSKLVSPVDMLNCMLVSRNWAANCVGILWHRPSCNNWDNLKSVASSVGNPESLFMYADLIKRLNLSALTGEVSDGTVVPFTQCKRVERLTLTNCSKLSDKGVSDLVEGNRHLQALDVSDLRHLTDHTLFAVARNCPRLQGLNITGCNKVTDDSLLVISQNCRQIKRLKLNGIVHVTDRSILSFAENCPAILEIDLHDCKLVTSPSVTALITTLRHLRELRLAHCTEINDSAFLNLPEQMTFDSLRILDLTACENVKDDAVVQIVSAAPRLRNLVLAKCRFITDRSVQAICKLGKNLHYVHLGHCSNITDVAVVQLIKACNRIRYIDLACCNRLTDYSVRQLASLPKLRRIGLVKCQSITDESIKAFAFPPRSSYPLISNLERVHLSYCTGLTMDSIRPLINNCPRLTHLSLTGVPEFLSQSLTVFCREAPPEFTQQQRDVFCVFSGDGVSRLRDHLAQGNPSGPGATEATMFDDGEELDEDAGQMTGLMDATGINDEDYIDVETIQ</sequence>
<dbReference type="SUPFAM" id="SSF81383">
    <property type="entry name" value="F-box domain"/>
    <property type="match status" value="1"/>
</dbReference>
<dbReference type="Pfam" id="PF12937">
    <property type="entry name" value="F-box-like"/>
    <property type="match status" value="1"/>
</dbReference>
<dbReference type="InterPro" id="IPR057207">
    <property type="entry name" value="FBXL15_LRR"/>
</dbReference>
<evidence type="ECO:0000259" key="6">
    <source>
        <dbReference type="Pfam" id="PF25372"/>
    </source>
</evidence>
<dbReference type="GO" id="GO:0019005">
    <property type="term" value="C:SCF ubiquitin ligase complex"/>
    <property type="evidence" value="ECO:0007669"/>
    <property type="project" value="UniProtKB-ARBA"/>
</dbReference>
<evidence type="ECO:0000256" key="2">
    <source>
        <dbReference type="ARBA" id="ARBA00022737"/>
    </source>
</evidence>
<dbReference type="SUPFAM" id="SSF52047">
    <property type="entry name" value="RNI-like"/>
    <property type="match status" value="1"/>
</dbReference>
<dbReference type="Gene3D" id="3.80.10.10">
    <property type="entry name" value="Ribonuclease Inhibitor"/>
    <property type="match status" value="3"/>
</dbReference>
<feature type="domain" description="F-box" evidence="5">
    <location>
        <begin position="67"/>
        <end position="112"/>
    </location>
</feature>
<dbReference type="SMART" id="SM00367">
    <property type="entry name" value="LRR_CC"/>
    <property type="match status" value="12"/>
</dbReference>
<feature type="domain" description="F-box/LRR-repeat protein 15-like leucin rich repeat" evidence="6">
    <location>
        <begin position="196"/>
        <end position="447"/>
    </location>
</feature>
<evidence type="ECO:0000256" key="4">
    <source>
        <dbReference type="SAM" id="MobiDB-lite"/>
    </source>
</evidence>
<proteinExistence type="predicted"/>
<evidence type="ECO:0000259" key="5">
    <source>
        <dbReference type="Pfam" id="PF12937"/>
    </source>
</evidence>
<dbReference type="InterPro" id="IPR006553">
    <property type="entry name" value="Leu-rich_rpt_Cys-con_subtyp"/>
</dbReference>
<reference evidence="7" key="2">
    <citation type="submission" date="2023-01" db="EMBL/GenBank/DDBJ databases">
        <authorList>
            <person name="Petersen C."/>
        </authorList>
    </citation>
    <scope>NUCLEOTIDE SEQUENCE</scope>
    <source>
        <strain evidence="7">IBT 17514</strain>
    </source>
</reference>
<dbReference type="InterPro" id="IPR001810">
    <property type="entry name" value="F-box_dom"/>
</dbReference>
<protein>
    <recommendedName>
        <fullName evidence="9">F-box domain-containing protein</fullName>
    </recommendedName>
</protein>
<dbReference type="EMBL" id="JAQJAN010000001">
    <property type="protein sequence ID" value="KAJ5740367.1"/>
    <property type="molecule type" value="Genomic_DNA"/>
</dbReference>
<dbReference type="FunFam" id="3.80.10.10:FF:000251">
    <property type="entry name" value="Ubiquitin ligase complex F-box protein GRR1"/>
    <property type="match status" value="1"/>
</dbReference>
<dbReference type="GO" id="GO:0031146">
    <property type="term" value="P:SCF-dependent proteasomal ubiquitin-dependent protein catabolic process"/>
    <property type="evidence" value="ECO:0007669"/>
    <property type="project" value="TreeGrafter"/>
</dbReference>
<dbReference type="AlphaFoldDB" id="A0AAD6N0U6"/>
<dbReference type="InterPro" id="IPR036047">
    <property type="entry name" value="F-box-like_dom_sf"/>
</dbReference>
<comment type="caution">
    <text evidence="7">The sequence shown here is derived from an EMBL/GenBank/DDBJ whole genome shotgun (WGS) entry which is preliminary data.</text>
</comment>
<dbReference type="Pfam" id="PF25372">
    <property type="entry name" value="DUF7885"/>
    <property type="match status" value="1"/>
</dbReference>
<dbReference type="FunFam" id="3.80.10.10:FF:000381">
    <property type="entry name" value="Ubiquitin ligase complex F-box protein GRR1"/>
    <property type="match status" value="1"/>
</dbReference>
<evidence type="ECO:0000313" key="8">
    <source>
        <dbReference type="Proteomes" id="UP001215712"/>
    </source>
</evidence>
<evidence type="ECO:0000256" key="3">
    <source>
        <dbReference type="ARBA" id="ARBA00022786"/>
    </source>
</evidence>
<evidence type="ECO:0008006" key="9">
    <source>
        <dbReference type="Google" id="ProtNLM"/>
    </source>
</evidence>
<feature type="compositionally biased region" description="Low complexity" evidence="4">
    <location>
        <begin position="12"/>
        <end position="25"/>
    </location>
</feature>